<dbReference type="STRING" id="634177.GLX_15730"/>
<dbReference type="AlphaFoldDB" id="G2I788"/>
<dbReference type="KEGG" id="gxy:GLX_15730"/>
<protein>
    <submittedName>
        <fullName evidence="2">Uncharacterized protein</fullName>
    </submittedName>
</protein>
<proteinExistence type="predicted"/>
<gene>
    <name evidence="2" type="ordered locus">GLX_15730</name>
</gene>
<sequence length="146" mass="15440">MAHNYAADSTFQDVMARLAGTDAPFSAVWPTLKGAILSGRALTAAEYRPLNALISEAHATRIARNEALNSPHMHSTVGEVANSVGATDEPAQTSPTDIPASHIEKVNEEITKAAEAPESEKTTDKTIEKEAEAPDTKAEADDKKSG</sequence>
<feature type="compositionally biased region" description="Basic and acidic residues" evidence="1">
    <location>
        <begin position="118"/>
        <end position="146"/>
    </location>
</feature>
<feature type="compositionally biased region" description="Basic and acidic residues" evidence="1">
    <location>
        <begin position="102"/>
        <end position="112"/>
    </location>
</feature>
<evidence type="ECO:0000313" key="2">
    <source>
        <dbReference type="EMBL" id="BAK83985.1"/>
    </source>
</evidence>
<organism evidence="2 3">
    <name type="scientific">Komagataeibacter medellinensis (strain NBRC 3288 / BCRC 11682 / LMG 1693 / Kondo 51)</name>
    <name type="common">Gluconacetobacter medellinensis</name>
    <dbReference type="NCBI Taxonomy" id="634177"/>
    <lineage>
        <taxon>Bacteria</taxon>
        <taxon>Pseudomonadati</taxon>
        <taxon>Pseudomonadota</taxon>
        <taxon>Alphaproteobacteria</taxon>
        <taxon>Acetobacterales</taxon>
        <taxon>Acetobacteraceae</taxon>
        <taxon>Komagataeibacter</taxon>
    </lineage>
</organism>
<name>G2I788_KOMMN</name>
<evidence type="ECO:0000256" key="1">
    <source>
        <dbReference type="SAM" id="MobiDB-lite"/>
    </source>
</evidence>
<evidence type="ECO:0000313" key="3">
    <source>
        <dbReference type="Proteomes" id="UP000009044"/>
    </source>
</evidence>
<dbReference type="PATRIC" id="fig|634177.7.peg.1798"/>
<dbReference type="EMBL" id="AP012159">
    <property type="protein sequence ID" value="BAK83985.1"/>
    <property type="molecule type" value="Genomic_DNA"/>
</dbReference>
<dbReference type="RefSeq" id="WP_014105527.1">
    <property type="nucleotide sequence ID" value="NC_016027.1"/>
</dbReference>
<dbReference type="Proteomes" id="UP000009044">
    <property type="component" value="Chromosome"/>
</dbReference>
<reference evidence="3" key="1">
    <citation type="journal article" date="2011" name="J. Bacteriol.">
        <title>Complete genome sequence of NBRC 3288, a unique cellulose-nonproducing strain of Gluconacetobacter xylinus isolated from vinegar.</title>
        <authorList>
            <person name="Ogino H."/>
            <person name="Azuma Y."/>
            <person name="Hosoyama A."/>
            <person name="Nakazawa H."/>
            <person name="Matsutani M."/>
            <person name="Hasegawa A."/>
            <person name="Otsuyama K."/>
            <person name="Matsushita K."/>
            <person name="Fujita N."/>
            <person name="Shirai M."/>
        </authorList>
    </citation>
    <scope>NUCLEOTIDE SEQUENCE [LARGE SCALE GENOMIC DNA]</scope>
    <source>
        <strain evidence="3">NBRC 3288 / BCRC 11682 / LMG 1693</strain>
    </source>
</reference>
<accession>G2I788</accession>
<feature type="region of interest" description="Disordered" evidence="1">
    <location>
        <begin position="85"/>
        <end position="146"/>
    </location>
</feature>
<dbReference type="HOGENOM" id="CLU_137891_0_0_5"/>